<dbReference type="Pfam" id="PF13489">
    <property type="entry name" value="Methyltransf_23"/>
    <property type="match status" value="1"/>
</dbReference>
<evidence type="ECO:0008006" key="3">
    <source>
        <dbReference type="Google" id="ProtNLM"/>
    </source>
</evidence>
<name>A0A8H5M1H1_9AGAR</name>
<dbReference type="AlphaFoldDB" id="A0A8H5M1H1"/>
<keyword evidence="2" id="KW-1185">Reference proteome</keyword>
<comment type="caution">
    <text evidence="1">The sequence shown here is derived from an EMBL/GenBank/DDBJ whole genome shotgun (WGS) entry which is preliminary data.</text>
</comment>
<sequence>MNRRGQLEGPQRYYASEHYLLPADMNESARLDAQHRSIVRAFENRLSLIPMTNFKTGDRVLESAAGTGIWAIDFFETNANKGVILDIECTDLSDRQFHKLQGHPNIHYSLHSVTDFPAEWTDRFAYIHQRFLVVALNESLWQQAVNEMFRTLSPGGWLELVEMDLKNWLFNVGPYSKKIHSLMFALYAEKGIVIDLPAYLPPLLEKAGFVDIQCEARALPIGSLPDKAYRSEEFGAGCRGLMGPLLEYGLIETEEEYENMVQESVREWDSSNEASLACFTVIARKPY</sequence>
<dbReference type="EMBL" id="JAACJN010000083">
    <property type="protein sequence ID" value="KAF5377393.1"/>
    <property type="molecule type" value="Genomic_DNA"/>
</dbReference>
<accession>A0A8H5M1H1</accession>
<dbReference type="PANTHER" id="PTHR43591">
    <property type="entry name" value="METHYLTRANSFERASE"/>
    <property type="match status" value="1"/>
</dbReference>
<dbReference type="Gene3D" id="3.40.50.150">
    <property type="entry name" value="Vaccinia Virus protein VP39"/>
    <property type="match status" value="1"/>
</dbReference>
<gene>
    <name evidence="1" type="ORF">D9757_009708</name>
</gene>
<evidence type="ECO:0000313" key="1">
    <source>
        <dbReference type="EMBL" id="KAF5377393.1"/>
    </source>
</evidence>
<dbReference type="Proteomes" id="UP000518752">
    <property type="component" value="Unassembled WGS sequence"/>
</dbReference>
<organism evidence="1 2">
    <name type="scientific">Collybiopsis confluens</name>
    <dbReference type="NCBI Taxonomy" id="2823264"/>
    <lineage>
        <taxon>Eukaryota</taxon>
        <taxon>Fungi</taxon>
        <taxon>Dikarya</taxon>
        <taxon>Basidiomycota</taxon>
        <taxon>Agaricomycotina</taxon>
        <taxon>Agaricomycetes</taxon>
        <taxon>Agaricomycetidae</taxon>
        <taxon>Agaricales</taxon>
        <taxon>Marasmiineae</taxon>
        <taxon>Omphalotaceae</taxon>
        <taxon>Collybiopsis</taxon>
    </lineage>
</organism>
<dbReference type="CDD" id="cd02440">
    <property type="entry name" value="AdoMet_MTases"/>
    <property type="match status" value="1"/>
</dbReference>
<reference evidence="1 2" key="1">
    <citation type="journal article" date="2020" name="ISME J.">
        <title>Uncovering the hidden diversity of litter-decomposition mechanisms in mushroom-forming fungi.</title>
        <authorList>
            <person name="Floudas D."/>
            <person name="Bentzer J."/>
            <person name="Ahren D."/>
            <person name="Johansson T."/>
            <person name="Persson P."/>
            <person name="Tunlid A."/>
        </authorList>
    </citation>
    <scope>NUCLEOTIDE SEQUENCE [LARGE SCALE GENOMIC DNA]</scope>
    <source>
        <strain evidence="1 2">CBS 406.79</strain>
    </source>
</reference>
<proteinExistence type="predicted"/>
<dbReference type="SUPFAM" id="SSF53335">
    <property type="entry name" value="S-adenosyl-L-methionine-dependent methyltransferases"/>
    <property type="match status" value="1"/>
</dbReference>
<dbReference type="OrthoDB" id="184880at2759"/>
<protein>
    <recommendedName>
        <fullName evidence="3">S-adenosyl-L-methionine-dependent methyltransferase</fullName>
    </recommendedName>
</protein>
<dbReference type="InterPro" id="IPR029063">
    <property type="entry name" value="SAM-dependent_MTases_sf"/>
</dbReference>
<evidence type="ECO:0000313" key="2">
    <source>
        <dbReference type="Proteomes" id="UP000518752"/>
    </source>
</evidence>